<proteinExistence type="predicted"/>
<dbReference type="PANTHER" id="PTHR33558">
    <property type="entry name" value="GLUTAREDOXIN-LIKE PROTEIN C5ORF63 HOMOLOG"/>
    <property type="match status" value="1"/>
</dbReference>
<dbReference type="AlphaFoldDB" id="A0A235F538"/>
<organism evidence="1 2">
    <name type="scientific">Fictibacillus aquaticus</name>
    <dbReference type="NCBI Taxonomy" id="2021314"/>
    <lineage>
        <taxon>Bacteria</taxon>
        <taxon>Bacillati</taxon>
        <taxon>Bacillota</taxon>
        <taxon>Bacilli</taxon>
        <taxon>Bacillales</taxon>
        <taxon>Fictibacillaceae</taxon>
        <taxon>Fictibacillus</taxon>
    </lineage>
</organism>
<sequence>MIKVHEKTIIFYTKQHCPLCDKAHKLLQELQSEISFKIQSIDIYSDDELLERYGLMIPVVEIDGEEVGYGQIDKNSVKKALTNF</sequence>
<protein>
    <submittedName>
        <fullName evidence="1">Glutaredoxin</fullName>
    </submittedName>
</protein>
<reference evidence="1 2" key="1">
    <citation type="submission" date="2017-07" db="EMBL/GenBank/DDBJ databases">
        <title>Fictibacillus sp. nov. GDSW-R2A3 Genome sequencing and assembly.</title>
        <authorList>
            <person name="Mayilraj S."/>
        </authorList>
    </citation>
    <scope>NUCLEOTIDE SEQUENCE [LARGE SCALE GENOMIC DNA]</scope>
    <source>
        <strain evidence="1 2">GDSW-R2A3</strain>
    </source>
</reference>
<dbReference type="InterPro" id="IPR008554">
    <property type="entry name" value="Glutaredoxin-like"/>
</dbReference>
<dbReference type="PANTHER" id="PTHR33558:SF1">
    <property type="entry name" value="GLUTAREDOXIN-LIKE PROTEIN C5ORF63 HOMOLOG"/>
    <property type="match status" value="1"/>
</dbReference>
<dbReference type="RefSeq" id="WP_094254044.1">
    <property type="nucleotide sequence ID" value="NZ_JBHLXL010000001.1"/>
</dbReference>
<gene>
    <name evidence="1" type="ORF">CGZ90_18750</name>
</gene>
<evidence type="ECO:0000313" key="1">
    <source>
        <dbReference type="EMBL" id="OYD56203.1"/>
    </source>
</evidence>
<dbReference type="InterPro" id="IPR036249">
    <property type="entry name" value="Thioredoxin-like_sf"/>
</dbReference>
<dbReference type="OrthoDB" id="32865at2"/>
<keyword evidence="2" id="KW-1185">Reference proteome</keyword>
<comment type="caution">
    <text evidence="1">The sequence shown here is derived from an EMBL/GenBank/DDBJ whole genome shotgun (WGS) entry which is preliminary data.</text>
</comment>
<evidence type="ECO:0000313" key="2">
    <source>
        <dbReference type="Proteomes" id="UP000215059"/>
    </source>
</evidence>
<dbReference type="PROSITE" id="PS51354">
    <property type="entry name" value="GLUTAREDOXIN_2"/>
    <property type="match status" value="1"/>
</dbReference>
<dbReference type="EMBL" id="NOII01000030">
    <property type="protein sequence ID" value="OYD56203.1"/>
    <property type="molecule type" value="Genomic_DNA"/>
</dbReference>
<dbReference type="Gene3D" id="3.40.30.10">
    <property type="entry name" value="Glutaredoxin"/>
    <property type="match status" value="1"/>
</dbReference>
<dbReference type="InterPro" id="IPR052565">
    <property type="entry name" value="Glutaredoxin-like_YDR286C"/>
</dbReference>
<dbReference type="Pfam" id="PF05768">
    <property type="entry name" value="Glrx-like"/>
    <property type="match status" value="1"/>
</dbReference>
<dbReference type="SUPFAM" id="SSF52833">
    <property type="entry name" value="Thioredoxin-like"/>
    <property type="match status" value="1"/>
</dbReference>
<dbReference type="Proteomes" id="UP000215059">
    <property type="component" value="Unassembled WGS sequence"/>
</dbReference>
<name>A0A235F538_9BACL</name>
<accession>A0A235F538</accession>